<accession>A0A2K1K5L1</accession>
<dbReference type="EnsemblPlants" id="Pp3c8_370V3.1">
    <property type="protein sequence ID" value="PAC:32964072.CDS.1"/>
    <property type="gene ID" value="Pp3c8_370"/>
</dbReference>
<proteinExistence type="predicted"/>
<sequence>MSIIKLIQNLIVHCCTKYIDLDHRFIEEKYQNRNIEISYILTIEQ</sequence>
<dbReference type="InParanoid" id="A0A2K1K5L1"/>
<evidence type="ECO:0000313" key="2">
    <source>
        <dbReference type="EnsemblPlants" id="PAC:32964072.CDS.1"/>
    </source>
</evidence>
<dbReference type="EMBL" id="ABEU02000008">
    <property type="protein sequence ID" value="PNR49058.1"/>
    <property type="molecule type" value="Genomic_DNA"/>
</dbReference>
<reference evidence="2" key="3">
    <citation type="submission" date="2020-12" db="UniProtKB">
        <authorList>
            <consortium name="EnsemblPlants"/>
        </authorList>
    </citation>
    <scope>IDENTIFICATION</scope>
</reference>
<dbReference type="Proteomes" id="UP000006727">
    <property type="component" value="Chromosome 8"/>
</dbReference>
<organism evidence="1">
    <name type="scientific">Physcomitrium patens</name>
    <name type="common">Spreading-leaved earth moss</name>
    <name type="synonym">Physcomitrella patens</name>
    <dbReference type="NCBI Taxonomy" id="3218"/>
    <lineage>
        <taxon>Eukaryota</taxon>
        <taxon>Viridiplantae</taxon>
        <taxon>Streptophyta</taxon>
        <taxon>Embryophyta</taxon>
        <taxon>Bryophyta</taxon>
        <taxon>Bryophytina</taxon>
        <taxon>Bryopsida</taxon>
        <taxon>Funariidae</taxon>
        <taxon>Funariales</taxon>
        <taxon>Funariaceae</taxon>
        <taxon>Physcomitrium</taxon>
    </lineage>
</organism>
<protein>
    <submittedName>
        <fullName evidence="1 2">Uncharacterized protein</fullName>
    </submittedName>
</protein>
<gene>
    <name evidence="1" type="ORF">PHYPA_010954</name>
</gene>
<dbReference type="Gramene" id="Pp3c8_370V3.1">
    <property type="protein sequence ID" value="PAC:32964072.CDS.1"/>
    <property type="gene ID" value="Pp3c8_370"/>
</dbReference>
<evidence type="ECO:0000313" key="1">
    <source>
        <dbReference type="EMBL" id="PNR49058.1"/>
    </source>
</evidence>
<reference evidence="1 3" key="1">
    <citation type="journal article" date="2008" name="Science">
        <title>The Physcomitrella genome reveals evolutionary insights into the conquest of land by plants.</title>
        <authorList>
            <person name="Rensing S."/>
            <person name="Lang D."/>
            <person name="Zimmer A."/>
            <person name="Terry A."/>
            <person name="Salamov A."/>
            <person name="Shapiro H."/>
            <person name="Nishiyama T."/>
            <person name="Perroud P.-F."/>
            <person name="Lindquist E."/>
            <person name="Kamisugi Y."/>
            <person name="Tanahashi T."/>
            <person name="Sakakibara K."/>
            <person name="Fujita T."/>
            <person name="Oishi K."/>
            <person name="Shin-I T."/>
            <person name="Kuroki Y."/>
            <person name="Toyoda A."/>
            <person name="Suzuki Y."/>
            <person name="Hashimoto A."/>
            <person name="Yamaguchi K."/>
            <person name="Sugano A."/>
            <person name="Kohara Y."/>
            <person name="Fujiyama A."/>
            <person name="Anterola A."/>
            <person name="Aoki S."/>
            <person name="Ashton N."/>
            <person name="Barbazuk W.B."/>
            <person name="Barker E."/>
            <person name="Bennetzen J."/>
            <person name="Bezanilla M."/>
            <person name="Blankenship R."/>
            <person name="Cho S.H."/>
            <person name="Dutcher S."/>
            <person name="Estelle M."/>
            <person name="Fawcett J.A."/>
            <person name="Gundlach H."/>
            <person name="Hanada K."/>
            <person name="Heyl A."/>
            <person name="Hicks K.A."/>
            <person name="Hugh J."/>
            <person name="Lohr M."/>
            <person name="Mayer K."/>
            <person name="Melkozernov A."/>
            <person name="Murata T."/>
            <person name="Nelson D."/>
            <person name="Pils B."/>
            <person name="Prigge M."/>
            <person name="Reiss B."/>
            <person name="Renner T."/>
            <person name="Rombauts S."/>
            <person name="Rushton P."/>
            <person name="Sanderfoot A."/>
            <person name="Schween G."/>
            <person name="Shiu S.-H."/>
            <person name="Stueber K."/>
            <person name="Theodoulou F.L."/>
            <person name="Tu H."/>
            <person name="Van de Peer Y."/>
            <person name="Verrier P.J."/>
            <person name="Waters E."/>
            <person name="Wood A."/>
            <person name="Yang L."/>
            <person name="Cove D."/>
            <person name="Cuming A."/>
            <person name="Hasebe M."/>
            <person name="Lucas S."/>
            <person name="Mishler D.B."/>
            <person name="Reski R."/>
            <person name="Grigoriev I."/>
            <person name="Quatrano R.S."/>
            <person name="Boore J.L."/>
        </authorList>
    </citation>
    <scope>NUCLEOTIDE SEQUENCE [LARGE SCALE GENOMIC DNA]</scope>
    <source>
        <strain evidence="2 3">cv. Gransden 2004</strain>
    </source>
</reference>
<name>A0A2K1K5L1_PHYPA</name>
<evidence type="ECO:0000313" key="3">
    <source>
        <dbReference type="Proteomes" id="UP000006727"/>
    </source>
</evidence>
<reference evidence="1 3" key="2">
    <citation type="journal article" date="2018" name="Plant J.">
        <title>The Physcomitrella patens chromosome-scale assembly reveals moss genome structure and evolution.</title>
        <authorList>
            <person name="Lang D."/>
            <person name="Ullrich K.K."/>
            <person name="Murat F."/>
            <person name="Fuchs J."/>
            <person name="Jenkins J."/>
            <person name="Haas F.B."/>
            <person name="Piednoel M."/>
            <person name="Gundlach H."/>
            <person name="Van Bel M."/>
            <person name="Meyberg R."/>
            <person name="Vives C."/>
            <person name="Morata J."/>
            <person name="Symeonidi A."/>
            <person name="Hiss M."/>
            <person name="Muchero W."/>
            <person name="Kamisugi Y."/>
            <person name="Saleh O."/>
            <person name="Blanc G."/>
            <person name="Decker E.L."/>
            <person name="van Gessel N."/>
            <person name="Grimwood J."/>
            <person name="Hayes R.D."/>
            <person name="Graham S.W."/>
            <person name="Gunter L.E."/>
            <person name="McDaniel S.F."/>
            <person name="Hoernstein S.N.W."/>
            <person name="Larsson A."/>
            <person name="Li F.W."/>
            <person name="Perroud P.F."/>
            <person name="Phillips J."/>
            <person name="Ranjan P."/>
            <person name="Rokshar D.S."/>
            <person name="Rothfels C.J."/>
            <person name="Schneider L."/>
            <person name="Shu S."/>
            <person name="Stevenson D.W."/>
            <person name="Thummler F."/>
            <person name="Tillich M."/>
            <person name="Villarreal Aguilar J.C."/>
            <person name="Widiez T."/>
            <person name="Wong G.K."/>
            <person name="Wymore A."/>
            <person name="Zhang Y."/>
            <person name="Zimmer A.D."/>
            <person name="Quatrano R.S."/>
            <person name="Mayer K.F.X."/>
            <person name="Goodstein D."/>
            <person name="Casacuberta J.M."/>
            <person name="Vandepoele K."/>
            <person name="Reski R."/>
            <person name="Cuming A.C."/>
            <person name="Tuskan G.A."/>
            <person name="Maumus F."/>
            <person name="Salse J."/>
            <person name="Schmutz J."/>
            <person name="Rensing S.A."/>
        </authorList>
    </citation>
    <scope>NUCLEOTIDE SEQUENCE [LARGE SCALE GENOMIC DNA]</scope>
    <source>
        <strain evidence="2 3">cv. Gransden 2004</strain>
    </source>
</reference>
<keyword evidence="3" id="KW-1185">Reference proteome</keyword>
<dbReference type="AlphaFoldDB" id="A0A2K1K5L1"/>